<dbReference type="SUPFAM" id="SSF56672">
    <property type="entry name" value="DNA/RNA polymerases"/>
    <property type="match status" value="1"/>
</dbReference>
<organism evidence="2 3">
    <name type="scientific">Meganyctiphanes norvegica</name>
    <name type="common">Northern krill</name>
    <name type="synonym">Thysanopoda norvegica</name>
    <dbReference type="NCBI Taxonomy" id="48144"/>
    <lineage>
        <taxon>Eukaryota</taxon>
        <taxon>Metazoa</taxon>
        <taxon>Ecdysozoa</taxon>
        <taxon>Arthropoda</taxon>
        <taxon>Crustacea</taxon>
        <taxon>Multicrustacea</taxon>
        <taxon>Malacostraca</taxon>
        <taxon>Eumalacostraca</taxon>
        <taxon>Eucarida</taxon>
        <taxon>Euphausiacea</taxon>
        <taxon>Euphausiidae</taxon>
        <taxon>Meganyctiphanes</taxon>
    </lineage>
</organism>
<evidence type="ECO:0000313" key="3">
    <source>
        <dbReference type="Proteomes" id="UP001497623"/>
    </source>
</evidence>
<feature type="domain" description="Reverse transcriptase" evidence="1">
    <location>
        <begin position="1"/>
        <end position="131"/>
    </location>
</feature>
<evidence type="ECO:0000313" key="2">
    <source>
        <dbReference type="EMBL" id="CAL4198805.1"/>
    </source>
</evidence>
<protein>
    <recommendedName>
        <fullName evidence="1">Reverse transcriptase domain-containing protein</fullName>
    </recommendedName>
</protein>
<feature type="non-terminal residue" evidence="2">
    <location>
        <position position="1"/>
    </location>
</feature>
<accession>A0AAV2SK59</accession>
<dbReference type="Proteomes" id="UP001497623">
    <property type="component" value="Unassembled WGS sequence"/>
</dbReference>
<dbReference type="Pfam" id="PF00078">
    <property type="entry name" value="RVT_1"/>
    <property type="match status" value="1"/>
</dbReference>
<keyword evidence="3" id="KW-1185">Reference proteome</keyword>
<dbReference type="InterPro" id="IPR000477">
    <property type="entry name" value="RT_dom"/>
</dbReference>
<dbReference type="PANTHER" id="PTHR33332">
    <property type="entry name" value="REVERSE TRANSCRIPTASE DOMAIN-CONTAINING PROTEIN"/>
    <property type="match status" value="1"/>
</dbReference>
<feature type="non-terminal residue" evidence="2">
    <location>
        <position position="340"/>
    </location>
</feature>
<gene>
    <name evidence="2" type="ORF">MNOR_LOCUS37395</name>
</gene>
<reference evidence="2 3" key="1">
    <citation type="submission" date="2024-05" db="EMBL/GenBank/DDBJ databases">
        <authorList>
            <person name="Wallberg A."/>
        </authorList>
    </citation>
    <scope>NUCLEOTIDE SEQUENCE [LARGE SCALE GENOMIC DNA]</scope>
</reference>
<dbReference type="GO" id="GO:0071897">
    <property type="term" value="P:DNA biosynthetic process"/>
    <property type="evidence" value="ECO:0007669"/>
    <property type="project" value="UniProtKB-ARBA"/>
</dbReference>
<comment type="caution">
    <text evidence="2">The sequence shown here is derived from an EMBL/GenBank/DDBJ whole genome shotgun (WGS) entry which is preliminary data.</text>
</comment>
<proteinExistence type="predicted"/>
<dbReference type="InterPro" id="IPR043502">
    <property type="entry name" value="DNA/RNA_pol_sf"/>
</dbReference>
<dbReference type="AlphaFoldDB" id="A0AAV2SK59"/>
<evidence type="ECO:0000259" key="1">
    <source>
        <dbReference type="PROSITE" id="PS50878"/>
    </source>
</evidence>
<dbReference type="PROSITE" id="PS50878">
    <property type="entry name" value="RT_POL"/>
    <property type="match status" value="1"/>
</dbReference>
<dbReference type="EMBL" id="CAXKWB010074906">
    <property type="protein sequence ID" value="CAL4198805.1"/>
    <property type="molecule type" value="Genomic_DNA"/>
</dbReference>
<name>A0AAV2SK59_MEGNR</name>
<sequence>GNVMSEAFCQANGVPQGSVLSPTLFLLAINDLLPQPPQGVKISFYADDVVIWISSRRFNHCIAQLQAALDMLTEWSDVWGLRFSPDKSKAMLFSRPGAARSGRVQGRSRVLTLSGSVVNFVSHHRYLGLIFDSHMTWRPHVANLRSSMTSRINVLKAVSGRDWGADRASLLMLYKGMVRPKMEYASILYSCAATSTLRSLYSVQYQCLRIATGALTGVRTDSLEVEADVPPLQYHFDFVCLRTAAAIIALEGHPIAYIFQQYDRFLNLCSPPFSTRAHSLSVVYNSPLFRVDAVPALRSDLWSAKSGCVRLNLHLHKSDCPVALLQEARLIVNSYPGSTP</sequence>